<dbReference type="GO" id="GO:0003677">
    <property type="term" value="F:DNA binding"/>
    <property type="evidence" value="ECO:0007669"/>
    <property type="project" value="UniProtKB-KW"/>
</dbReference>
<sequence length="539" mass="61394">MQSINIMEEEFLKRNTDCVYFLASPLTCKKGIDCEYRHSEIARLNPRDCWYWLAGNCINPTCGFRHPPLDGHTQVSSESAALPYQCSAPACKTNVPCYFYFNGFCNKGDRCSFLHGPDDNAITGNALKTDALPMDQKKSFENDAGAAPTERHPNPSKMAPKPSKEMGAQLKEDLQQSNPKTMPQKSVSPKMSVIEFEESVFVESGSLLLKDGITESRSPICTDKSSEEQVDDHVDPEERWESSPGFDVLVDNKSEDLDYENDSEYLPVPEEEQMEHFLSYDYEDSVQHEARYPKVELPHDRDVYDAYEGSDNEFISDNARNPPAYPIDRRLDSIFIHKRRRLSPELSDDEQMGDDLRDYLSKRRVVEGNPPNFLSRMSEYSHLIGRSSKRPQRYIMGRKLRGRLASKVGKHSFESIGDQGYFSNGTNRRGWLKRLEPKNSTRRSYREKWLPRRKSVSSEVSRNLISRERKSTHASTAFTGPKTLAQIKEEKKKTEENGGKMRHSGRTALADFLGPKPLSEILKDKGRLDTVRDGNSSSG</sequence>
<feature type="zinc finger region" description="C3H1-type" evidence="6">
    <location>
        <begin position="12"/>
        <end position="41"/>
    </location>
</feature>
<feature type="domain" description="C3H1-type" evidence="8">
    <location>
        <begin position="12"/>
        <end position="41"/>
    </location>
</feature>
<dbReference type="InterPro" id="IPR041686">
    <property type="entry name" value="Znf-CCCH_3"/>
</dbReference>
<proteinExistence type="predicted"/>
<feature type="region of interest" description="Disordered" evidence="7">
    <location>
        <begin position="219"/>
        <end position="244"/>
    </location>
</feature>
<evidence type="ECO:0000313" key="9">
    <source>
        <dbReference type="EMBL" id="EOY31005.1"/>
    </source>
</evidence>
<protein>
    <submittedName>
        <fullName evidence="9">Nucleic acid binding protein, putative</fullName>
    </submittedName>
</protein>
<dbReference type="Pfam" id="PF15663">
    <property type="entry name" value="zf-CCCH_3"/>
    <property type="match status" value="1"/>
</dbReference>
<keyword evidence="3 6" id="KW-0863">Zinc-finger</keyword>
<dbReference type="EMBL" id="CM001887">
    <property type="protein sequence ID" value="EOY31005.1"/>
    <property type="molecule type" value="Genomic_DNA"/>
</dbReference>
<evidence type="ECO:0000256" key="6">
    <source>
        <dbReference type="PROSITE-ProRule" id="PRU00723"/>
    </source>
</evidence>
<name>A0A061GM91_THECC</name>
<dbReference type="FunFam" id="4.10.1000.10:FF:000021">
    <property type="entry name" value="Zinc finger CCCH domain-containing protein 17"/>
    <property type="match status" value="1"/>
</dbReference>
<dbReference type="InterPro" id="IPR000571">
    <property type="entry name" value="Znf_CCCH"/>
</dbReference>
<evidence type="ECO:0000256" key="1">
    <source>
        <dbReference type="ARBA" id="ARBA00022723"/>
    </source>
</evidence>
<dbReference type="Proteomes" id="UP000026915">
    <property type="component" value="Chromosome 9"/>
</dbReference>
<accession>A0A061GM91</accession>
<feature type="compositionally biased region" description="Basic and acidic residues" evidence="7">
    <location>
        <begin position="487"/>
        <end position="499"/>
    </location>
</feature>
<feature type="domain" description="C3H1-type" evidence="8">
    <location>
        <begin position="92"/>
        <end position="118"/>
    </location>
</feature>
<dbReference type="eggNOG" id="KOG4791">
    <property type="taxonomic scope" value="Eukaryota"/>
</dbReference>
<dbReference type="InterPro" id="IPR036855">
    <property type="entry name" value="Znf_CCCH_sf"/>
</dbReference>
<keyword evidence="5" id="KW-0238">DNA-binding</keyword>
<evidence type="ECO:0000313" key="10">
    <source>
        <dbReference type="Proteomes" id="UP000026915"/>
    </source>
</evidence>
<dbReference type="Gramene" id="EOY31005">
    <property type="protein sequence ID" value="EOY31005"/>
    <property type="gene ID" value="TCM_038042"/>
</dbReference>
<dbReference type="STRING" id="3641.A0A061GM91"/>
<dbReference type="GO" id="GO:0003729">
    <property type="term" value="F:mRNA binding"/>
    <property type="evidence" value="ECO:0000318"/>
    <property type="project" value="GO_Central"/>
</dbReference>
<dbReference type="Gene3D" id="4.10.1000.10">
    <property type="entry name" value="Zinc finger, CCCH-type"/>
    <property type="match status" value="2"/>
</dbReference>
<feature type="zinc finger region" description="C3H1-type" evidence="6">
    <location>
        <begin position="92"/>
        <end position="118"/>
    </location>
</feature>
<dbReference type="SUPFAM" id="SSF90229">
    <property type="entry name" value="CCCH zinc finger"/>
    <property type="match status" value="1"/>
</dbReference>
<dbReference type="InParanoid" id="A0A061GM91"/>
<gene>
    <name evidence="9" type="ORF">TCM_038042</name>
</gene>
<keyword evidence="2" id="KW-0677">Repeat</keyword>
<dbReference type="GO" id="GO:0008270">
    <property type="term" value="F:zinc ion binding"/>
    <property type="evidence" value="ECO:0007669"/>
    <property type="project" value="UniProtKB-KW"/>
</dbReference>
<dbReference type="HOGENOM" id="CLU_518195_0_0_1"/>
<feature type="domain" description="C3H1-type" evidence="8">
    <location>
        <begin position="43"/>
        <end position="69"/>
    </location>
</feature>
<evidence type="ECO:0000259" key="8">
    <source>
        <dbReference type="PROSITE" id="PS50103"/>
    </source>
</evidence>
<keyword evidence="10" id="KW-1185">Reference proteome</keyword>
<evidence type="ECO:0000256" key="5">
    <source>
        <dbReference type="ARBA" id="ARBA00023125"/>
    </source>
</evidence>
<feature type="region of interest" description="Disordered" evidence="7">
    <location>
        <begin position="142"/>
        <end position="167"/>
    </location>
</feature>
<evidence type="ECO:0000256" key="4">
    <source>
        <dbReference type="ARBA" id="ARBA00022833"/>
    </source>
</evidence>
<keyword evidence="4 6" id="KW-0862">Zinc</keyword>
<dbReference type="PANTHER" id="PTHR15725:SF0">
    <property type="entry name" value="ZINC FINGER CCCH DOMAIN-CONTAINING PROTEIN 32-LIKE"/>
    <property type="match status" value="1"/>
</dbReference>
<evidence type="ECO:0000256" key="2">
    <source>
        <dbReference type="ARBA" id="ARBA00022737"/>
    </source>
</evidence>
<feature type="compositionally biased region" description="Basic and acidic residues" evidence="7">
    <location>
        <begin position="224"/>
        <end position="241"/>
    </location>
</feature>
<dbReference type="OMA" id="HFKDRRR"/>
<feature type="zinc finger region" description="C3H1-type" evidence="6">
    <location>
        <begin position="43"/>
        <end position="69"/>
    </location>
</feature>
<organism evidence="9 10">
    <name type="scientific">Theobroma cacao</name>
    <name type="common">Cacao</name>
    <name type="synonym">Cocoa</name>
    <dbReference type="NCBI Taxonomy" id="3641"/>
    <lineage>
        <taxon>Eukaryota</taxon>
        <taxon>Viridiplantae</taxon>
        <taxon>Streptophyta</taxon>
        <taxon>Embryophyta</taxon>
        <taxon>Tracheophyta</taxon>
        <taxon>Spermatophyta</taxon>
        <taxon>Magnoliopsida</taxon>
        <taxon>eudicotyledons</taxon>
        <taxon>Gunneridae</taxon>
        <taxon>Pentapetalae</taxon>
        <taxon>rosids</taxon>
        <taxon>malvids</taxon>
        <taxon>Malvales</taxon>
        <taxon>Malvaceae</taxon>
        <taxon>Byttnerioideae</taxon>
        <taxon>Theobroma</taxon>
    </lineage>
</organism>
<evidence type="ECO:0000256" key="3">
    <source>
        <dbReference type="ARBA" id="ARBA00022771"/>
    </source>
</evidence>
<dbReference type="Pfam" id="PF00642">
    <property type="entry name" value="zf-CCCH"/>
    <property type="match status" value="1"/>
</dbReference>
<evidence type="ECO:0000256" key="7">
    <source>
        <dbReference type="SAM" id="MobiDB-lite"/>
    </source>
</evidence>
<dbReference type="SMART" id="SM00356">
    <property type="entry name" value="ZnF_C3H1"/>
    <property type="match status" value="3"/>
</dbReference>
<dbReference type="PROSITE" id="PS50103">
    <property type="entry name" value="ZF_C3H1"/>
    <property type="match status" value="3"/>
</dbReference>
<feature type="region of interest" description="Disordered" evidence="7">
    <location>
        <begin position="456"/>
        <end position="539"/>
    </location>
</feature>
<dbReference type="AlphaFoldDB" id="A0A061GM91"/>
<reference evidence="9 10" key="1">
    <citation type="journal article" date="2013" name="Genome Biol.">
        <title>The genome sequence of the most widely cultivated cacao type and its use to identify candidate genes regulating pod color.</title>
        <authorList>
            <person name="Motamayor J.C."/>
            <person name="Mockaitis K."/>
            <person name="Schmutz J."/>
            <person name="Haiminen N."/>
            <person name="Iii D.L."/>
            <person name="Cornejo O."/>
            <person name="Findley S.D."/>
            <person name="Zheng P."/>
            <person name="Utro F."/>
            <person name="Royaert S."/>
            <person name="Saski C."/>
            <person name="Jenkins J."/>
            <person name="Podicheti R."/>
            <person name="Zhao M."/>
            <person name="Scheffler B.E."/>
            <person name="Stack J.C."/>
            <person name="Feltus F.A."/>
            <person name="Mustiga G.M."/>
            <person name="Amores F."/>
            <person name="Phillips W."/>
            <person name="Marelli J.P."/>
            <person name="May G.D."/>
            <person name="Shapiro H."/>
            <person name="Ma J."/>
            <person name="Bustamante C.D."/>
            <person name="Schnell R.J."/>
            <person name="Main D."/>
            <person name="Gilbert D."/>
            <person name="Parida L."/>
            <person name="Kuhn D.N."/>
        </authorList>
    </citation>
    <scope>NUCLEOTIDE SEQUENCE [LARGE SCALE GENOMIC DNA]</scope>
    <source>
        <strain evidence="10">cv. Matina 1-6</strain>
    </source>
</reference>
<feature type="compositionally biased region" description="Basic and acidic residues" evidence="7">
    <location>
        <begin position="521"/>
        <end position="532"/>
    </location>
</feature>
<keyword evidence="1 6" id="KW-0479">Metal-binding</keyword>
<dbReference type="PANTHER" id="PTHR15725">
    <property type="entry name" value="ZN-FINGER, C-X8-C-X5-C-X3-H TYPE-CONTAINING"/>
    <property type="match status" value="1"/>
</dbReference>